<dbReference type="SUPFAM" id="SSF81653">
    <property type="entry name" value="Calcium ATPase, transduction domain A"/>
    <property type="match status" value="1"/>
</dbReference>
<dbReference type="RefSeq" id="WP_090554189.1">
    <property type="nucleotide sequence ID" value="NZ_FNFP01000007.1"/>
</dbReference>
<dbReference type="InterPro" id="IPR036163">
    <property type="entry name" value="HMA_dom_sf"/>
</dbReference>
<dbReference type="EC" id="7.2.2.21" evidence="11"/>
<dbReference type="InterPro" id="IPR001757">
    <property type="entry name" value="P_typ_ATPase"/>
</dbReference>
<dbReference type="InterPro" id="IPR023214">
    <property type="entry name" value="HAD_sf"/>
</dbReference>
<dbReference type="SFLD" id="SFLDS00003">
    <property type="entry name" value="Haloacid_Dehalogenase"/>
    <property type="match status" value="1"/>
</dbReference>
<dbReference type="InterPro" id="IPR044492">
    <property type="entry name" value="P_typ_ATPase_HD_dom"/>
</dbReference>
<evidence type="ECO:0000256" key="4">
    <source>
        <dbReference type="ARBA" id="ARBA00022692"/>
    </source>
</evidence>
<dbReference type="Pfam" id="PF00702">
    <property type="entry name" value="Hydrolase"/>
    <property type="match status" value="1"/>
</dbReference>
<dbReference type="STRING" id="393762.SAMN05660472_02562"/>
<dbReference type="PRINTS" id="PR00119">
    <property type="entry name" value="CATATPASE"/>
</dbReference>
<gene>
    <name evidence="15" type="ORF">SAMN05660472_02562</name>
</gene>
<dbReference type="NCBIfam" id="TIGR01494">
    <property type="entry name" value="ATPase_P-type"/>
    <property type="match status" value="1"/>
</dbReference>
<dbReference type="NCBIfam" id="TIGR01525">
    <property type="entry name" value="ATPase-IB_hvy"/>
    <property type="match status" value="1"/>
</dbReference>
<evidence type="ECO:0000256" key="1">
    <source>
        <dbReference type="ARBA" id="ARBA00004651"/>
    </source>
</evidence>
<comment type="subcellular location">
    <subcellularLocation>
        <location evidence="1">Cell membrane</location>
        <topology evidence="1">Multi-pass membrane protein</topology>
    </subcellularLocation>
</comment>
<dbReference type="Gene3D" id="2.70.150.10">
    <property type="entry name" value="Calcium-transporting ATPase, cytoplasmic transduction domain A"/>
    <property type="match status" value="1"/>
</dbReference>
<dbReference type="InterPro" id="IPR027256">
    <property type="entry name" value="P-typ_ATPase_IB"/>
</dbReference>
<evidence type="ECO:0000256" key="2">
    <source>
        <dbReference type="ARBA" id="ARBA00006024"/>
    </source>
</evidence>
<feature type="transmembrane region" description="Helical" evidence="13">
    <location>
        <begin position="99"/>
        <end position="118"/>
    </location>
</feature>
<sequence length="717" mass="77854">MENIEKIKLTDKVKQDVFLVEDVDCPNCALKVEGRILKIKGVEAATLNFSTSKLYVTYDGKVEEVLTVLKETGHEGRLVEKKKDSIDKKEALWYHDKKTIMTFISGVFITLGFVLYFATSNKDLSKVFFALAMMTGGYHIAKSGLYAAKSLSLDMNFLMLVAAIGAAFLGEWSEGAAVVFLFSVGNTLQTYTMDKTRKSIAQLMELAPKEAILKTSSGELVVPVEDLTLEDIVIIKPGEKIPIDGVVVKGHSFVNQAPITGESIPVEKKLGKDVFAGTINQQGLLEIKVTKLTEDTTLSKIMHMVEEAQAQKAPSQQFVDKFAKYYTPIVVALAIMIAIVPPIIGAGDFSIWMKKALILLVISCPCALVISTPVSIVSAIGNASKQGILIKGGAYLEETGKIKAIAFDKTGTLTLGKPSIIDIDTINNVDKKTALKLAATLEKGSEHPIGTAFLEEVRLEDIELDIPLDNFEAQIGKGIKGSIEGRTYYLGSIRLFQDNKISLKAIEKRIENYQGEGKTVILLGNEEEILSIFTVADEVRQMSKDAIARLKKAGVEKAIMLTGDHHNTAAAVAKTVGIDDFKSELLPQDKLEAIKSLEKQYGKVAMVGDGINDTPALATASVGIAMGVAGTDAALETADIALMGDALDKLAYTVLLSRKTVRIITENIIFSILVKVIFLTLTFMGRANLWMAVFADTGASIIVILNGMRLLKSKFEI</sequence>
<dbReference type="Gene3D" id="3.30.70.100">
    <property type="match status" value="1"/>
</dbReference>
<evidence type="ECO:0000256" key="9">
    <source>
        <dbReference type="ARBA" id="ARBA00022989"/>
    </source>
</evidence>
<dbReference type="Pfam" id="PF00122">
    <property type="entry name" value="E1-E2_ATPase"/>
    <property type="match status" value="1"/>
</dbReference>
<dbReference type="InterPro" id="IPR036412">
    <property type="entry name" value="HAD-like_sf"/>
</dbReference>
<dbReference type="Pfam" id="PF00403">
    <property type="entry name" value="HMA"/>
    <property type="match status" value="1"/>
</dbReference>
<keyword evidence="9 13" id="KW-1133">Transmembrane helix</keyword>
<dbReference type="Proteomes" id="UP000198718">
    <property type="component" value="Unassembled WGS sequence"/>
</dbReference>
<dbReference type="CDD" id="cd00371">
    <property type="entry name" value="HMA"/>
    <property type="match status" value="1"/>
</dbReference>
<keyword evidence="6 13" id="KW-0547">Nucleotide-binding</keyword>
<keyword evidence="16" id="KW-1185">Reference proteome</keyword>
<evidence type="ECO:0000256" key="7">
    <source>
        <dbReference type="ARBA" id="ARBA00022840"/>
    </source>
</evidence>
<feature type="transmembrane region" description="Helical" evidence="13">
    <location>
        <begin position="689"/>
        <end position="711"/>
    </location>
</feature>
<dbReference type="PANTHER" id="PTHR48085:SF5">
    <property type="entry name" value="CADMIUM_ZINC-TRANSPORTING ATPASE HMA4-RELATED"/>
    <property type="match status" value="1"/>
</dbReference>
<dbReference type="SUPFAM" id="SSF56784">
    <property type="entry name" value="HAD-like"/>
    <property type="match status" value="1"/>
</dbReference>
<evidence type="ECO:0000256" key="10">
    <source>
        <dbReference type="ARBA" id="ARBA00023136"/>
    </source>
</evidence>
<dbReference type="GO" id="GO:0016887">
    <property type="term" value="F:ATP hydrolysis activity"/>
    <property type="evidence" value="ECO:0007669"/>
    <property type="project" value="InterPro"/>
</dbReference>
<comment type="catalytic activity">
    <reaction evidence="12">
        <text>Cd(2+)(in) + ATP + H2O = Cd(2+)(out) + ADP + phosphate + H(+)</text>
        <dbReference type="Rhea" id="RHEA:12132"/>
        <dbReference type="ChEBI" id="CHEBI:15377"/>
        <dbReference type="ChEBI" id="CHEBI:15378"/>
        <dbReference type="ChEBI" id="CHEBI:30616"/>
        <dbReference type="ChEBI" id="CHEBI:43474"/>
        <dbReference type="ChEBI" id="CHEBI:48775"/>
        <dbReference type="ChEBI" id="CHEBI:456216"/>
        <dbReference type="EC" id="7.2.2.21"/>
    </reaction>
</comment>
<dbReference type="SFLD" id="SFLDF00027">
    <property type="entry name" value="p-type_atpase"/>
    <property type="match status" value="1"/>
</dbReference>
<dbReference type="Gene3D" id="3.40.50.1000">
    <property type="entry name" value="HAD superfamily/HAD-like"/>
    <property type="match status" value="1"/>
</dbReference>
<dbReference type="PROSITE" id="PS00154">
    <property type="entry name" value="ATPASE_E1_E2"/>
    <property type="match status" value="1"/>
</dbReference>
<dbReference type="OrthoDB" id="9760364at2"/>
<dbReference type="GO" id="GO:0008551">
    <property type="term" value="F:P-type cadmium transporter activity"/>
    <property type="evidence" value="ECO:0007669"/>
    <property type="project" value="UniProtKB-EC"/>
</dbReference>
<dbReference type="GO" id="GO:0005886">
    <property type="term" value="C:plasma membrane"/>
    <property type="evidence" value="ECO:0007669"/>
    <property type="project" value="UniProtKB-SubCell"/>
</dbReference>
<dbReference type="SUPFAM" id="SSF55008">
    <property type="entry name" value="HMA, heavy metal-associated domain"/>
    <property type="match status" value="1"/>
</dbReference>
<proteinExistence type="inferred from homology"/>
<evidence type="ECO:0000256" key="6">
    <source>
        <dbReference type="ARBA" id="ARBA00022741"/>
    </source>
</evidence>
<dbReference type="GO" id="GO:0046872">
    <property type="term" value="F:metal ion binding"/>
    <property type="evidence" value="ECO:0007669"/>
    <property type="project" value="UniProtKB-KW"/>
</dbReference>
<dbReference type="Gene3D" id="3.40.1110.10">
    <property type="entry name" value="Calcium-transporting ATPase, cytoplasmic domain N"/>
    <property type="match status" value="1"/>
</dbReference>
<dbReference type="InterPro" id="IPR018303">
    <property type="entry name" value="ATPase_P-typ_P_site"/>
</dbReference>
<keyword evidence="7 13" id="KW-0067">ATP-binding</keyword>
<dbReference type="PRINTS" id="PR00941">
    <property type="entry name" value="CDATPASE"/>
</dbReference>
<evidence type="ECO:0000256" key="3">
    <source>
        <dbReference type="ARBA" id="ARBA00022539"/>
    </source>
</evidence>
<evidence type="ECO:0000313" key="15">
    <source>
        <dbReference type="EMBL" id="SDL06973.1"/>
    </source>
</evidence>
<dbReference type="NCBIfam" id="TIGR01511">
    <property type="entry name" value="ATPase-IB1_Cu"/>
    <property type="match status" value="1"/>
</dbReference>
<evidence type="ECO:0000256" key="8">
    <source>
        <dbReference type="ARBA" id="ARBA00022967"/>
    </source>
</evidence>
<organism evidence="15 16">
    <name type="scientific">Natronincola ferrireducens</name>
    <dbReference type="NCBI Taxonomy" id="393762"/>
    <lineage>
        <taxon>Bacteria</taxon>
        <taxon>Bacillati</taxon>
        <taxon>Bacillota</taxon>
        <taxon>Clostridia</taxon>
        <taxon>Peptostreptococcales</taxon>
        <taxon>Natronincolaceae</taxon>
        <taxon>Natronincola</taxon>
    </lineage>
</organism>
<keyword evidence="13" id="KW-1003">Cell membrane</keyword>
<protein>
    <recommendedName>
        <fullName evidence="11">Cd(2+)-exporting ATPase</fullName>
        <ecNumber evidence="11">7.2.2.21</ecNumber>
    </recommendedName>
</protein>
<dbReference type="InterPro" id="IPR008250">
    <property type="entry name" value="ATPase_P-typ_transduc_dom_A_sf"/>
</dbReference>
<keyword evidence="4 13" id="KW-0812">Transmembrane</keyword>
<dbReference type="SFLD" id="SFLDG00002">
    <property type="entry name" value="C1.7:_P-type_atpase_like"/>
    <property type="match status" value="1"/>
</dbReference>
<keyword evidence="5 13" id="KW-0479">Metal-binding</keyword>
<dbReference type="GO" id="GO:0005524">
    <property type="term" value="F:ATP binding"/>
    <property type="evidence" value="ECO:0007669"/>
    <property type="project" value="UniProtKB-UniRule"/>
</dbReference>
<dbReference type="InterPro" id="IPR023298">
    <property type="entry name" value="ATPase_P-typ_TM_dom_sf"/>
</dbReference>
<dbReference type="InterPro" id="IPR023299">
    <property type="entry name" value="ATPase_P-typ_cyto_dom_N"/>
</dbReference>
<evidence type="ECO:0000313" key="16">
    <source>
        <dbReference type="Proteomes" id="UP000198718"/>
    </source>
</evidence>
<keyword evidence="3" id="KW-0104">Cadmium</keyword>
<feature type="transmembrane region" description="Helical" evidence="13">
    <location>
        <begin position="124"/>
        <end position="141"/>
    </location>
</feature>
<dbReference type="EMBL" id="FNFP01000007">
    <property type="protein sequence ID" value="SDL06973.1"/>
    <property type="molecule type" value="Genomic_DNA"/>
</dbReference>
<dbReference type="PANTHER" id="PTHR48085">
    <property type="entry name" value="CADMIUM/ZINC-TRANSPORTING ATPASE HMA2-RELATED"/>
    <property type="match status" value="1"/>
</dbReference>
<dbReference type="InterPro" id="IPR006121">
    <property type="entry name" value="HMA_dom"/>
</dbReference>
<feature type="domain" description="HMA" evidence="14">
    <location>
        <begin position="14"/>
        <end position="77"/>
    </location>
</feature>
<evidence type="ECO:0000256" key="11">
    <source>
        <dbReference type="ARBA" id="ARBA00039103"/>
    </source>
</evidence>
<dbReference type="InterPro" id="IPR051014">
    <property type="entry name" value="Cation_Transport_ATPase_IB"/>
</dbReference>
<accession>A0A1G9H394</accession>
<name>A0A1G9H394_9FIRM</name>
<evidence type="ECO:0000256" key="5">
    <source>
        <dbReference type="ARBA" id="ARBA00022723"/>
    </source>
</evidence>
<dbReference type="InterPro" id="IPR059000">
    <property type="entry name" value="ATPase_P-type_domA"/>
</dbReference>
<dbReference type="NCBIfam" id="TIGR01512">
    <property type="entry name" value="ATPase-IB2_Cd"/>
    <property type="match status" value="1"/>
</dbReference>
<evidence type="ECO:0000256" key="12">
    <source>
        <dbReference type="ARBA" id="ARBA00049338"/>
    </source>
</evidence>
<feature type="transmembrane region" description="Helical" evidence="13">
    <location>
        <begin position="356"/>
        <end position="381"/>
    </location>
</feature>
<evidence type="ECO:0000259" key="14">
    <source>
        <dbReference type="PROSITE" id="PS50846"/>
    </source>
</evidence>
<keyword evidence="10 13" id="KW-0472">Membrane</keyword>
<dbReference type="SUPFAM" id="SSF81665">
    <property type="entry name" value="Calcium ATPase, transmembrane domain M"/>
    <property type="match status" value="1"/>
</dbReference>
<comment type="similarity">
    <text evidence="2 13">Belongs to the cation transport ATPase (P-type) (TC 3.A.3) family. Type IB subfamily.</text>
</comment>
<keyword evidence="8" id="KW-1278">Translocase</keyword>
<reference evidence="15 16" key="1">
    <citation type="submission" date="2016-10" db="EMBL/GenBank/DDBJ databases">
        <authorList>
            <person name="de Groot N.N."/>
        </authorList>
    </citation>
    <scope>NUCLEOTIDE SEQUENCE [LARGE SCALE GENOMIC DNA]</scope>
    <source>
        <strain evidence="15 16">DSM 18346</strain>
    </source>
</reference>
<feature type="transmembrane region" description="Helical" evidence="13">
    <location>
        <begin position="325"/>
        <end position="344"/>
    </location>
</feature>
<dbReference type="AlphaFoldDB" id="A0A1G9H394"/>
<dbReference type="PROSITE" id="PS50846">
    <property type="entry name" value="HMA_2"/>
    <property type="match status" value="1"/>
</dbReference>
<dbReference type="FunFam" id="2.70.150.10:FF:000002">
    <property type="entry name" value="Copper-transporting ATPase 1, putative"/>
    <property type="match status" value="1"/>
</dbReference>
<evidence type="ECO:0000256" key="13">
    <source>
        <dbReference type="RuleBase" id="RU362081"/>
    </source>
</evidence>
<feature type="transmembrane region" description="Helical" evidence="13">
    <location>
        <begin position="663"/>
        <end position="683"/>
    </location>
</feature>